<evidence type="ECO:0000256" key="4">
    <source>
        <dbReference type="ARBA" id="ARBA00022801"/>
    </source>
</evidence>
<keyword evidence="4" id="KW-0378">Hydrolase</keyword>
<dbReference type="InterPro" id="IPR015797">
    <property type="entry name" value="NUDIX_hydrolase-like_dom_sf"/>
</dbReference>
<dbReference type="PANTHER" id="PTHR12992:SF24">
    <property type="entry name" value="PEROXISOMAL COENZYME A DIPHOSPHATASE NUDT7"/>
    <property type="match status" value="1"/>
</dbReference>
<feature type="domain" description="Nudix hydrolase" evidence="7">
    <location>
        <begin position="38"/>
        <end position="177"/>
    </location>
</feature>
<name>A0AAD7T285_9TELE</name>
<keyword evidence="9" id="KW-1185">Reference proteome</keyword>
<reference evidence="8" key="1">
    <citation type="journal article" date="2023" name="Science">
        <title>Genome structures resolve the early diversification of teleost fishes.</title>
        <authorList>
            <person name="Parey E."/>
            <person name="Louis A."/>
            <person name="Montfort J."/>
            <person name="Bouchez O."/>
            <person name="Roques C."/>
            <person name="Iampietro C."/>
            <person name="Lluch J."/>
            <person name="Castinel A."/>
            <person name="Donnadieu C."/>
            <person name="Desvignes T."/>
            <person name="Floi Bucao C."/>
            <person name="Jouanno E."/>
            <person name="Wen M."/>
            <person name="Mejri S."/>
            <person name="Dirks R."/>
            <person name="Jansen H."/>
            <person name="Henkel C."/>
            <person name="Chen W.J."/>
            <person name="Zahm M."/>
            <person name="Cabau C."/>
            <person name="Klopp C."/>
            <person name="Thompson A.W."/>
            <person name="Robinson-Rechavi M."/>
            <person name="Braasch I."/>
            <person name="Lecointre G."/>
            <person name="Bobe J."/>
            <person name="Postlethwait J.H."/>
            <person name="Berthelot C."/>
            <person name="Roest Crollius H."/>
            <person name="Guiguen Y."/>
        </authorList>
    </citation>
    <scope>NUCLEOTIDE SEQUENCE</scope>
    <source>
        <strain evidence="8">NC1722</strain>
    </source>
</reference>
<evidence type="ECO:0000259" key="7">
    <source>
        <dbReference type="PROSITE" id="PS51462"/>
    </source>
</evidence>
<gene>
    <name evidence="8" type="ORF">AAFF_G00104520</name>
</gene>
<dbReference type="GO" id="GO:0015938">
    <property type="term" value="P:coenzyme A catabolic process"/>
    <property type="evidence" value="ECO:0007669"/>
    <property type="project" value="TreeGrafter"/>
</dbReference>
<keyword evidence="6" id="KW-0464">Manganese</keyword>
<dbReference type="InterPro" id="IPR045121">
    <property type="entry name" value="CoAse"/>
</dbReference>
<evidence type="ECO:0000256" key="3">
    <source>
        <dbReference type="ARBA" id="ARBA00022723"/>
    </source>
</evidence>
<accession>A0AAD7T285</accession>
<evidence type="ECO:0000256" key="5">
    <source>
        <dbReference type="ARBA" id="ARBA00022842"/>
    </source>
</evidence>
<comment type="cofactor">
    <cofactor evidence="2">
        <name>Mg(2+)</name>
        <dbReference type="ChEBI" id="CHEBI:18420"/>
    </cofactor>
</comment>
<proteinExistence type="predicted"/>
<dbReference type="CDD" id="cd03426">
    <property type="entry name" value="NUDIX_CoAse_Nudt7"/>
    <property type="match status" value="1"/>
</dbReference>
<dbReference type="PANTHER" id="PTHR12992">
    <property type="entry name" value="NUDIX HYDROLASE"/>
    <property type="match status" value="1"/>
</dbReference>
<evidence type="ECO:0000313" key="9">
    <source>
        <dbReference type="Proteomes" id="UP001221898"/>
    </source>
</evidence>
<evidence type="ECO:0000256" key="6">
    <source>
        <dbReference type="ARBA" id="ARBA00023211"/>
    </source>
</evidence>
<dbReference type="SUPFAM" id="SSF55811">
    <property type="entry name" value="Nudix"/>
    <property type="match status" value="1"/>
</dbReference>
<dbReference type="GO" id="GO:0010945">
    <property type="term" value="F:coenzyme A diphosphatase activity"/>
    <property type="evidence" value="ECO:0007669"/>
    <property type="project" value="InterPro"/>
</dbReference>
<evidence type="ECO:0000256" key="1">
    <source>
        <dbReference type="ARBA" id="ARBA00001936"/>
    </source>
</evidence>
<comment type="caution">
    <text evidence="8">The sequence shown here is derived from an EMBL/GenBank/DDBJ whole genome shotgun (WGS) entry which is preliminary data.</text>
</comment>
<dbReference type="InterPro" id="IPR000086">
    <property type="entry name" value="NUDIX_hydrolase_dom"/>
</dbReference>
<dbReference type="Proteomes" id="UP001221898">
    <property type="component" value="Unassembled WGS sequence"/>
</dbReference>
<dbReference type="Gene3D" id="3.90.79.10">
    <property type="entry name" value="Nucleoside Triphosphate Pyrophosphohydrolase"/>
    <property type="match status" value="1"/>
</dbReference>
<evidence type="ECO:0000313" key="8">
    <source>
        <dbReference type="EMBL" id="KAJ8412870.1"/>
    </source>
</evidence>
<protein>
    <recommendedName>
        <fullName evidence="7">Nudix hydrolase domain-containing protein</fullName>
    </recommendedName>
</protein>
<sequence>MFGKQARSRVMMDSVKVKIRNNLKSYEIGSKYPDLPALPKASILIPLLVKNGEIHVLMTLRSLQLRSNAGEVCFPGGKYDPRDRDEIDTALREAQEEIGLHPDQVEVVSRLFPVINKSGLLVTAVVAFIDDSFDAQPNPAEFPVPGFGIRQGVYDMGTDRLAGDAYCCPSIQKKARV</sequence>
<keyword evidence="3" id="KW-0479">Metal-binding</keyword>
<dbReference type="EMBL" id="JAINUG010000017">
    <property type="protein sequence ID" value="KAJ8412870.1"/>
    <property type="molecule type" value="Genomic_DNA"/>
</dbReference>
<organism evidence="8 9">
    <name type="scientific">Aldrovandia affinis</name>
    <dbReference type="NCBI Taxonomy" id="143900"/>
    <lineage>
        <taxon>Eukaryota</taxon>
        <taxon>Metazoa</taxon>
        <taxon>Chordata</taxon>
        <taxon>Craniata</taxon>
        <taxon>Vertebrata</taxon>
        <taxon>Euteleostomi</taxon>
        <taxon>Actinopterygii</taxon>
        <taxon>Neopterygii</taxon>
        <taxon>Teleostei</taxon>
        <taxon>Notacanthiformes</taxon>
        <taxon>Halosauridae</taxon>
        <taxon>Aldrovandia</taxon>
    </lineage>
</organism>
<dbReference type="AlphaFoldDB" id="A0AAD7T285"/>
<comment type="cofactor">
    <cofactor evidence="1">
        <name>Mn(2+)</name>
        <dbReference type="ChEBI" id="CHEBI:29035"/>
    </cofactor>
</comment>
<evidence type="ECO:0000256" key="2">
    <source>
        <dbReference type="ARBA" id="ARBA00001946"/>
    </source>
</evidence>
<dbReference type="PROSITE" id="PS51462">
    <property type="entry name" value="NUDIX"/>
    <property type="match status" value="1"/>
</dbReference>
<dbReference type="Pfam" id="PF00293">
    <property type="entry name" value="NUDIX"/>
    <property type="match status" value="1"/>
</dbReference>
<dbReference type="GO" id="GO:0046872">
    <property type="term" value="F:metal ion binding"/>
    <property type="evidence" value="ECO:0007669"/>
    <property type="project" value="UniProtKB-KW"/>
</dbReference>
<keyword evidence="5" id="KW-0460">Magnesium</keyword>